<reference evidence="2" key="3">
    <citation type="submission" date="2025-09" db="UniProtKB">
        <authorList>
            <consortium name="Ensembl"/>
        </authorList>
    </citation>
    <scope>IDENTIFICATION</scope>
</reference>
<protein>
    <submittedName>
        <fullName evidence="2">Uncharacterized protein</fullName>
    </submittedName>
</protein>
<evidence type="ECO:0000313" key="3">
    <source>
        <dbReference type="Proteomes" id="UP000314983"/>
    </source>
</evidence>
<dbReference type="Proteomes" id="UP000314983">
    <property type="component" value="Chromosome 13"/>
</dbReference>
<accession>A0AAY5EY76</accession>
<keyword evidence="3" id="KW-1185">Reference proteome</keyword>
<reference evidence="2 3" key="1">
    <citation type="submission" date="2020-05" db="EMBL/GenBank/DDBJ databases">
        <title>Electrophorus electricus (electric eel) genome, fEleEle1, primary haplotype.</title>
        <authorList>
            <person name="Myers G."/>
            <person name="Meyer A."/>
            <person name="Fedrigo O."/>
            <person name="Formenti G."/>
            <person name="Rhie A."/>
            <person name="Tracey A."/>
            <person name="Sims Y."/>
            <person name="Jarvis E.D."/>
        </authorList>
    </citation>
    <scope>NUCLEOTIDE SEQUENCE [LARGE SCALE GENOMIC DNA]</scope>
</reference>
<feature type="region of interest" description="Disordered" evidence="1">
    <location>
        <begin position="19"/>
        <end position="60"/>
    </location>
</feature>
<evidence type="ECO:0000313" key="2">
    <source>
        <dbReference type="Ensembl" id="ENSEEEP00000061690.1"/>
    </source>
</evidence>
<organism evidence="2 3">
    <name type="scientific">Electrophorus electricus</name>
    <name type="common">Electric eel</name>
    <name type="synonym">Gymnotus electricus</name>
    <dbReference type="NCBI Taxonomy" id="8005"/>
    <lineage>
        <taxon>Eukaryota</taxon>
        <taxon>Metazoa</taxon>
        <taxon>Chordata</taxon>
        <taxon>Craniata</taxon>
        <taxon>Vertebrata</taxon>
        <taxon>Euteleostomi</taxon>
        <taxon>Actinopterygii</taxon>
        <taxon>Neopterygii</taxon>
        <taxon>Teleostei</taxon>
        <taxon>Ostariophysi</taxon>
        <taxon>Gymnotiformes</taxon>
        <taxon>Gymnotoidei</taxon>
        <taxon>Gymnotidae</taxon>
        <taxon>Electrophorus</taxon>
    </lineage>
</organism>
<feature type="compositionally biased region" description="Basic and acidic residues" evidence="1">
    <location>
        <begin position="26"/>
        <end position="35"/>
    </location>
</feature>
<sequence length="109" mass="11392">MGVSQVACLCLQLREEVHRSKQQGWEAEHEAHKPDCCTGSLGLSGPSPPAHGHGPRQGPVAVQADQVDQLTHGSGQIPQVHIGHGAVAPLDAEHGEDEAIANNTQDTDG</sequence>
<proteinExistence type="predicted"/>
<dbReference type="Ensembl" id="ENSEEET00000054554.1">
    <property type="protein sequence ID" value="ENSEEEP00000061690.1"/>
    <property type="gene ID" value="ENSEEEG00000029078.1"/>
</dbReference>
<name>A0AAY5EY76_ELEEL</name>
<reference evidence="2" key="2">
    <citation type="submission" date="2025-08" db="UniProtKB">
        <authorList>
            <consortium name="Ensembl"/>
        </authorList>
    </citation>
    <scope>IDENTIFICATION</scope>
</reference>
<dbReference type="AlphaFoldDB" id="A0AAY5EY76"/>
<evidence type="ECO:0000256" key="1">
    <source>
        <dbReference type="SAM" id="MobiDB-lite"/>
    </source>
</evidence>
<dbReference type="GeneTree" id="ENSGT01140000286182"/>